<evidence type="ECO:0000313" key="10">
    <source>
        <dbReference type="Proteomes" id="UP000235371"/>
    </source>
</evidence>
<dbReference type="GO" id="GO:0042720">
    <property type="term" value="C:mitochondrial inner membrane peptidase complex"/>
    <property type="evidence" value="ECO:0007669"/>
    <property type="project" value="TreeGrafter"/>
</dbReference>
<keyword evidence="10" id="KW-1185">Reference proteome</keyword>
<dbReference type="FunFam" id="2.10.109.10:FF:000015">
    <property type="entry name" value="Mitochondrial inner membrane protease subunit 1"/>
    <property type="match status" value="1"/>
</dbReference>
<dbReference type="FunCoup" id="A0A2J6T8E3">
    <property type="interactions" value="409"/>
</dbReference>
<comment type="subcellular location">
    <subcellularLocation>
        <location evidence="1">Mitochondrion inner membrane</location>
    </subcellularLocation>
</comment>
<reference evidence="9 10" key="1">
    <citation type="submission" date="2016-04" db="EMBL/GenBank/DDBJ databases">
        <title>A degradative enzymes factory behind the ericoid mycorrhizal symbiosis.</title>
        <authorList>
            <consortium name="DOE Joint Genome Institute"/>
            <person name="Martino E."/>
            <person name="Morin E."/>
            <person name="Grelet G."/>
            <person name="Kuo A."/>
            <person name="Kohler A."/>
            <person name="Daghino S."/>
            <person name="Barry K."/>
            <person name="Choi C."/>
            <person name="Cichocki N."/>
            <person name="Clum A."/>
            <person name="Copeland A."/>
            <person name="Hainaut M."/>
            <person name="Haridas S."/>
            <person name="Labutti K."/>
            <person name="Lindquist E."/>
            <person name="Lipzen A."/>
            <person name="Khouja H.-R."/>
            <person name="Murat C."/>
            <person name="Ohm R."/>
            <person name="Olson A."/>
            <person name="Spatafora J."/>
            <person name="Veneault-Fourrey C."/>
            <person name="Henrissat B."/>
            <person name="Grigoriev I."/>
            <person name="Martin F."/>
            <person name="Perotto S."/>
        </authorList>
    </citation>
    <scope>NUCLEOTIDE SEQUENCE [LARGE SCALE GENOMIC DNA]</scope>
    <source>
        <strain evidence="9 10">E</strain>
    </source>
</reference>
<evidence type="ECO:0000256" key="4">
    <source>
        <dbReference type="ARBA" id="ARBA00023128"/>
    </source>
</evidence>
<dbReference type="InterPro" id="IPR052064">
    <property type="entry name" value="Mito_IMP1_subunit"/>
</dbReference>
<evidence type="ECO:0000256" key="5">
    <source>
        <dbReference type="ARBA" id="ARBA00023136"/>
    </source>
</evidence>
<dbReference type="AlphaFoldDB" id="A0A2J6T8E3"/>
<dbReference type="InterPro" id="IPR036286">
    <property type="entry name" value="LexA/Signal_pep-like_sf"/>
</dbReference>
<dbReference type="GO" id="GO:0004252">
    <property type="term" value="F:serine-type endopeptidase activity"/>
    <property type="evidence" value="ECO:0007669"/>
    <property type="project" value="InterPro"/>
</dbReference>
<evidence type="ECO:0000256" key="6">
    <source>
        <dbReference type="ARBA" id="ARBA00038445"/>
    </source>
</evidence>
<keyword evidence="3" id="KW-0378">Hydrolase</keyword>
<feature type="domain" description="Peptidase S26" evidence="8">
    <location>
        <begin position="28"/>
        <end position="109"/>
    </location>
</feature>
<dbReference type="RefSeq" id="XP_024736162.1">
    <property type="nucleotide sequence ID" value="XM_024874941.1"/>
</dbReference>
<name>A0A2J6T8E3_9HELO</name>
<dbReference type="GO" id="GO:0006627">
    <property type="term" value="P:protein processing involved in protein targeting to mitochondrion"/>
    <property type="evidence" value="ECO:0007669"/>
    <property type="project" value="TreeGrafter"/>
</dbReference>
<dbReference type="PANTHER" id="PTHR12383:SF16">
    <property type="entry name" value="MITOCHONDRIAL INNER MEMBRANE PROTEASE SUBUNIT 1"/>
    <property type="match status" value="1"/>
</dbReference>
<dbReference type="Proteomes" id="UP000235371">
    <property type="component" value="Unassembled WGS sequence"/>
</dbReference>
<dbReference type="InterPro" id="IPR000223">
    <property type="entry name" value="Pept_S26A_signal_pept_1"/>
</dbReference>
<keyword evidence="2" id="KW-0999">Mitochondrion inner membrane</keyword>
<evidence type="ECO:0000256" key="3">
    <source>
        <dbReference type="ARBA" id="ARBA00022801"/>
    </source>
</evidence>
<dbReference type="OrthoDB" id="308440at2759"/>
<feature type="active site" evidence="7">
    <location>
        <position position="97"/>
    </location>
</feature>
<dbReference type="EMBL" id="KZ613817">
    <property type="protein sequence ID" value="PMD59258.1"/>
    <property type="molecule type" value="Genomic_DNA"/>
</dbReference>
<feature type="domain" description="Peptidase S26" evidence="8">
    <location>
        <begin position="119"/>
        <end position="157"/>
    </location>
</feature>
<keyword evidence="4" id="KW-0496">Mitochondrion</keyword>
<proteinExistence type="inferred from homology"/>
<dbReference type="InterPro" id="IPR019533">
    <property type="entry name" value="Peptidase_S26"/>
</dbReference>
<gene>
    <name evidence="9" type="ORF">K444DRAFT_530967</name>
</gene>
<dbReference type="GeneID" id="36583021"/>
<dbReference type="STRING" id="1095630.A0A2J6T8E3"/>
<dbReference type="PANTHER" id="PTHR12383">
    <property type="entry name" value="PROTEASE FAMILY S26 MITOCHONDRIAL INNER MEMBRANE PROTEASE-RELATED"/>
    <property type="match status" value="1"/>
</dbReference>
<evidence type="ECO:0000256" key="2">
    <source>
        <dbReference type="ARBA" id="ARBA00022792"/>
    </source>
</evidence>
<accession>A0A2J6T8E3</accession>
<dbReference type="InParanoid" id="A0A2J6T8E3"/>
<feature type="active site" evidence="7">
    <location>
        <position position="53"/>
    </location>
</feature>
<evidence type="ECO:0000256" key="7">
    <source>
        <dbReference type="PIRSR" id="PIRSR600223-1"/>
    </source>
</evidence>
<evidence type="ECO:0000256" key="1">
    <source>
        <dbReference type="ARBA" id="ARBA00004273"/>
    </source>
</evidence>
<protein>
    <submittedName>
        <fullName evidence="9">Signal peptidase-like protein I</fullName>
    </submittedName>
</protein>
<dbReference type="Pfam" id="PF10502">
    <property type="entry name" value="Peptidase_S26"/>
    <property type="match status" value="2"/>
</dbReference>
<evidence type="ECO:0000259" key="8">
    <source>
        <dbReference type="Pfam" id="PF10502"/>
    </source>
</evidence>
<dbReference type="GO" id="GO:0006465">
    <property type="term" value="P:signal peptide processing"/>
    <property type="evidence" value="ECO:0007669"/>
    <property type="project" value="InterPro"/>
</dbReference>
<dbReference type="PRINTS" id="PR00727">
    <property type="entry name" value="LEADERPTASE"/>
</dbReference>
<keyword evidence="5" id="KW-0472">Membrane</keyword>
<dbReference type="SUPFAM" id="SSF51306">
    <property type="entry name" value="LexA/Signal peptidase"/>
    <property type="match status" value="1"/>
</dbReference>
<dbReference type="Gene3D" id="2.10.109.10">
    <property type="entry name" value="Umud Fragment, subunit A"/>
    <property type="match status" value="1"/>
</dbReference>
<sequence length="179" mass="20244">MPPLSRFLLPFKYAKERYAGHPLRLSIAALKTILLAHVFWKYGYAIAPLQGPSMLPTFEVTGDSVIISRYYRRGREIKVGDVVSFDSVVEPGESVIKRVLGLQGDYVMRDTPGTTESMIQVPEGHCWVIGDNLPWSRDSRHFGPMPLALIKGKVIAKVLPWSERKWIENGLQPVEIRRA</sequence>
<organism evidence="9 10">
    <name type="scientific">Hyaloscypha bicolor E</name>
    <dbReference type="NCBI Taxonomy" id="1095630"/>
    <lineage>
        <taxon>Eukaryota</taxon>
        <taxon>Fungi</taxon>
        <taxon>Dikarya</taxon>
        <taxon>Ascomycota</taxon>
        <taxon>Pezizomycotina</taxon>
        <taxon>Leotiomycetes</taxon>
        <taxon>Helotiales</taxon>
        <taxon>Hyaloscyphaceae</taxon>
        <taxon>Hyaloscypha</taxon>
        <taxon>Hyaloscypha bicolor</taxon>
    </lineage>
</organism>
<comment type="similarity">
    <text evidence="6">Belongs to the peptidase S26 family. IMP1 subfamily.</text>
</comment>
<dbReference type="CDD" id="cd06530">
    <property type="entry name" value="S26_SPase_I"/>
    <property type="match status" value="1"/>
</dbReference>
<evidence type="ECO:0000313" key="9">
    <source>
        <dbReference type="EMBL" id="PMD59258.1"/>
    </source>
</evidence>